<dbReference type="PANTHER" id="PTHR17604">
    <property type="entry name" value="TRANSCRIPTION COFACTOR VESTIGIAL-LIKE PROTEIN 4"/>
    <property type="match status" value="1"/>
</dbReference>
<dbReference type="GO" id="GO:0001223">
    <property type="term" value="F:transcription coactivator binding"/>
    <property type="evidence" value="ECO:0007669"/>
    <property type="project" value="TreeGrafter"/>
</dbReference>
<name>A0AAD7RPQ0_9TELE</name>
<gene>
    <name evidence="2" type="ORF">AAFF_G00147980</name>
</gene>
<protein>
    <submittedName>
        <fullName evidence="2">Uncharacterized protein</fullName>
    </submittedName>
</protein>
<proteinExistence type="predicted"/>
<dbReference type="PANTHER" id="PTHR17604:SF1">
    <property type="entry name" value="TRANSCRIPTION COFACTOR VESTIGIAL-LIKE PROTEIN 4"/>
    <property type="match status" value="1"/>
</dbReference>
<dbReference type="EMBL" id="JAINUG010000202">
    <property type="protein sequence ID" value="KAJ8388007.1"/>
    <property type="molecule type" value="Genomic_DNA"/>
</dbReference>
<sequence>MSIKPAVSYEDNLVSGVVIAGLLKVPKQMEWLRSDRKFCTLFTGEATLRGEPRMQTISTVVTNHRTGPSPIGPNKRKHTGDQLEDDINCDNERVAKMSLLFAAQL</sequence>
<reference evidence="2" key="1">
    <citation type="journal article" date="2023" name="Science">
        <title>Genome structures resolve the early diversification of teleost fishes.</title>
        <authorList>
            <person name="Parey E."/>
            <person name="Louis A."/>
            <person name="Montfort J."/>
            <person name="Bouchez O."/>
            <person name="Roques C."/>
            <person name="Iampietro C."/>
            <person name="Lluch J."/>
            <person name="Castinel A."/>
            <person name="Donnadieu C."/>
            <person name="Desvignes T."/>
            <person name="Floi Bucao C."/>
            <person name="Jouanno E."/>
            <person name="Wen M."/>
            <person name="Mejri S."/>
            <person name="Dirks R."/>
            <person name="Jansen H."/>
            <person name="Henkel C."/>
            <person name="Chen W.J."/>
            <person name="Zahm M."/>
            <person name="Cabau C."/>
            <person name="Klopp C."/>
            <person name="Thompson A.W."/>
            <person name="Robinson-Rechavi M."/>
            <person name="Braasch I."/>
            <person name="Lecointre G."/>
            <person name="Bobe J."/>
            <person name="Postlethwait J.H."/>
            <person name="Berthelot C."/>
            <person name="Roest Crollius H."/>
            <person name="Guiguen Y."/>
        </authorList>
    </citation>
    <scope>NUCLEOTIDE SEQUENCE</scope>
    <source>
        <strain evidence="2">NC1722</strain>
    </source>
</reference>
<evidence type="ECO:0000256" key="1">
    <source>
        <dbReference type="SAM" id="MobiDB-lite"/>
    </source>
</evidence>
<organism evidence="2 3">
    <name type="scientific">Aldrovandia affinis</name>
    <dbReference type="NCBI Taxonomy" id="143900"/>
    <lineage>
        <taxon>Eukaryota</taxon>
        <taxon>Metazoa</taxon>
        <taxon>Chordata</taxon>
        <taxon>Craniata</taxon>
        <taxon>Vertebrata</taxon>
        <taxon>Euteleostomi</taxon>
        <taxon>Actinopterygii</taxon>
        <taxon>Neopterygii</taxon>
        <taxon>Teleostei</taxon>
        <taxon>Notacanthiformes</taxon>
        <taxon>Halosauridae</taxon>
        <taxon>Aldrovandia</taxon>
    </lineage>
</organism>
<dbReference type="GO" id="GO:0045892">
    <property type="term" value="P:negative regulation of DNA-templated transcription"/>
    <property type="evidence" value="ECO:0007669"/>
    <property type="project" value="TreeGrafter"/>
</dbReference>
<feature type="region of interest" description="Disordered" evidence="1">
    <location>
        <begin position="62"/>
        <end position="82"/>
    </location>
</feature>
<dbReference type="InterPro" id="IPR028184">
    <property type="entry name" value="VGLL4"/>
</dbReference>
<comment type="caution">
    <text evidence="2">The sequence shown here is derived from an EMBL/GenBank/DDBJ whole genome shotgun (WGS) entry which is preliminary data.</text>
</comment>
<accession>A0AAD7RPQ0</accession>
<evidence type="ECO:0000313" key="2">
    <source>
        <dbReference type="EMBL" id="KAJ8388007.1"/>
    </source>
</evidence>
<dbReference type="AlphaFoldDB" id="A0AAD7RPQ0"/>
<keyword evidence="3" id="KW-1185">Reference proteome</keyword>
<evidence type="ECO:0000313" key="3">
    <source>
        <dbReference type="Proteomes" id="UP001221898"/>
    </source>
</evidence>
<dbReference type="Proteomes" id="UP001221898">
    <property type="component" value="Unassembled WGS sequence"/>
</dbReference>
<dbReference type="Pfam" id="PF15245">
    <property type="entry name" value="VGLL4"/>
    <property type="match status" value="1"/>
</dbReference>